<accession>A0A2P2JLR7</accession>
<dbReference type="EMBL" id="GGEC01013944">
    <property type="protein sequence ID" value="MBW94427.1"/>
    <property type="molecule type" value="Transcribed_RNA"/>
</dbReference>
<organism evidence="1">
    <name type="scientific">Rhizophora mucronata</name>
    <name type="common">Asiatic mangrove</name>
    <dbReference type="NCBI Taxonomy" id="61149"/>
    <lineage>
        <taxon>Eukaryota</taxon>
        <taxon>Viridiplantae</taxon>
        <taxon>Streptophyta</taxon>
        <taxon>Embryophyta</taxon>
        <taxon>Tracheophyta</taxon>
        <taxon>Spermatophyta</taxon>
        <taxon>Magnoliopsida</taxon>
        <taxon>eudicotyledons</taxon>
        <taxon>Gunneridae</taxon>
        <taxon>Pentapetalae</taxon>
        <taxon>rosids</taxon>
        <taxon>fabids</taxon>
        <taxon>Malpighiales</taxon>
        <taxon>Rhizophoraceae</taxon>
        <taxon>Rhizophora</taxon>
    </lineage>
</organism>
<name>A0A2P2JLR7_RHIMU</name>
<reference evidence="1" key="1">
    <citation type="submission" date="2018-02" db="EMBL/GenBank/DDBJ databases">
        <title>Rhizophora mucronata_Transcriptome.</title>
        <authorList>
            <person name="Meera S.P."/>
            <person name="Sreeshan A."/>
            <person name="Augustine A."/>
        </authorList>
    </citation>
    <scope>NUCLEOTIDE SEQUENCE</scope>
    <source>
        <tissue evidence="1">Leaf</tissue>
    </source>
</reference>
<protein>
    <submittedName>
        <fullName evidence="1">Protein CLP1 homolog</fullName>
    </submittedName>
</protein>
<dbReference type="AlphaFoldDB" id="A0A2P2JLR7"/>
<sequence>MTLEPLLNIYLQAGLSALKTPYPNFSDLFAGVFLSHLTSPPTPSPHTLFMCKVGCLQSFDRDDRAVGNNKSLGRP</sequence>
<evidence type="ECO:0000313" key="1">
    <source>
        <dbReference type="EMBL" id="MBW94427.1"/>
    </source>
</evidence>
<proteinExistence type="predicted"/>